<comment type="caution">
    <text evidence="11">The sequence shown here is derived from an EMBL/GenBank/DDBJ whole genome shotgun (WGS) entry which is preliminary data.</text>
</comment>
<dbReference type="PANTHER" id="PTHR45772:SF9">
    <property type="entry name" value="CONSERVED COMPONENT OF ABC TRANSPORTER FOR NATURAL AMINO ACIDS"/>
    <property type="match status" value="1"/>
</dbReference>
<dbReference type="GO" id="GO:0016887">
    <property type="term" value="F:ATP hydrolysis activity"/>
    <property type="evidence" value="ECO:0007669"/>
    <property type="project" value="InterPro"/>
</dbReference>
<dbReference type="InterPro" id="IPR003439">
    <property type="entry name" value="ABC_transporter-like_ATP-bd"/>
</dbReference>
<evidence type="ECO:0000256" key="3">
    <source>
        <dbReference type="ARBA" id="ARBA00022475"/>
    </source>
</evidence>
<dbReference type="GO" id="GO:0005886">
    <property type="term" value="C:plasma membrane"/>
    <property type="evidence" value="ECO:0007669"/>
    <property type="project" value="UniProtKB-SubCell"/>
</dbReference>
<feature type="transmembrane region" description="Helical" evidence="9">
    <location>
        <begin position="35"/>
        <end position="56"/>
    </location>
</feature>
<dbReference type="Pfam" id="PF00005">
    <property type="entry name" value="ABC_tran"/>
    <property type="match status" value="1"/>
</dbReference>
<keyword evidence="3" id="KW-1003">Cell membrane</keyword>
<sequence>MTASELYYLFTLAVYAGVDGMACIGLNLQFGVAGLVNFGFIIFQAAGAYAAAVLSMPPANGGFQQYVLGLQLPFPLPWLGGAAAGGLLAVPIGLIVLRRLRTDYQAISLLVLSVIANLVITNARPFLNGAAGLSLVPPPLTGLVDTTTVGYQWLYIVLTALCLAIVLIAANRIVYSPYGRTLRAMREREPAAAALGKNLVRLKMEMFVLGGVIAGLSGAILVGFIGVWAPATWLYPETIVLFAALIVGGRGNNLGALLGALLVPVGFEEATRFIPEFGPPGFIPAMQWVAIGLLIIGFLWFRPRGLLPEPRRVFAESLARGGAARVEETPRPGSRGIASAVPSTPLLRADDVARRFEGLRAVDGVSLDVSPGRITGSTLLAVLAGTLPVSAGRILMDGQEVTRLPAYRRARRGLVRTFQLSSEFAQLTVLENLLVAAPAHPGDSFLGALRGKPYWWADELRLVERARELLARFRMSAAESEYAGNLSGGQKRLVEIMRALMLMPRVLLLDEPMAGVHPSIVGEIASFLEALREDGLAILMVEHELSMVERLCDPVIVMAQGQVIGRGSLSALRRQRTIVEAYLAG</sequence>
<protein>
    <submittedName>
        <fullName evidence="11">ATP-binding cassette domain-containing protein</fullName>
    </submittedName>
</protein>
<feature type="domain" description="ABC transporter" evidence="10">
    <location>
        <begin position="347"/>
        <end position="585"/>
    </location>
</feature>
<name>A0A537LRY3_9BACT</name>
<accession>A0A537LRY3</accession>
<evidence type="ECO:0000256" key="9">
    <source>
        <dbReference type="SAM" id="Phobius"/>
    </source>
</evidence>
<dbReference type="PROSITE" id="PS50893">
    <property type="entry name" value="ABC_TRANSPORTER_2"/>
    <property type="match status" value="1"/>
</dbReference>
<evidence type="ECO:0000256" key="8">
    <source>
        <dbReference type="ARBA" id="ARBA00023136"/>
    </source>
</evidence>
<feature type="transmembrane region" description="Helical" evidence="9">
    <location>
        <begin position="109"/>
        <end position="133"/>
    </location>
</feature>
<dbReference type="PANTHER" id="PTHR45772">
    <property type="entry name" value="CONSERVED COMPONENT OF ABC TRANSPORTER FOR NATURAL AMINO ACIDS-RELATED"/>
    <property type="match status" value="1"/>
</dbReference>
<keyword evidence="2" id="KW-0813">Transport</keyword>
<dbReference type="GO" id="GO:0005524">
    <property type="term" value="F:ATP binding"/>
    <property type="evidence" value="ECO:0007669"/>
    <property type="project" value="UniProtKB-KW"/>
</dbReference>
<dbReference type="InterPro" id="IPR051120">
    <property type="entry name" value="ABC_AA/LPS_Transport"/>
</dbReference>
<keyword evidence="7 9" id="KW-1133">Transmembrane helix</keyword>
<keyword evidence="4 9" id="KW-0812">Transmembrane</keyword>
<feature type="transmembrane region" description="Helical" evidence="9">
    <location>
        <begin position="76"/>
        <end position="97"/>
    </location>
</feature>
<evidence type="ECO:0000256" key="4">
    <source>
        <dbReference type="ARBA" id="ARBA00022692"/>
    </source>
</evidence>
<dbReference type="EMBL" id="VBAM01000283">
    <property type="protein sequence ID" value="TMJ10712.1"/>
    <property type="molecule type" value="Genomic_DNA"/>
</dbReference>
<feature type="transmembrane region" description="Helical" evidence="9">
    <location>
        <begin position="207"/>
        <end position="229"/>
    </location>
</feature>
<feature type="transmembrane region" description="Helical" evidence="9">
    <location>
        <begin position="153"/>
        <end position="175"/>
    </location>
</feature>
<evidence type="ECO:0000256" key="6">
    <source>
        <dbReference type="ARBA" id="ARBA00022840"/>
    </source>
</evidence>
<comment type="subcellular location">
    <subcellularLocation>
        <location evidence="1">Cell membrane</location>
        <topology evidence="1">Multi-pass membrane protein</topology>
    </subcellularLocation>
</comment>
<dbReference type="AlphaFoldDB" id="A0A537LRY3"/>
<evidence type="ECO:0000313" key="12">
    <source>
        <dbReference type="Proteomes" id="UP000320393"/>
    </source>
</evidence>
<keyword evidence="6 11" id="KW-0067">ATP-binding</keyword>
<dbReference type="Proteomes" id="UP000320393">
    <property type="component" value="Unassembled WGS sequence"/>
</dbReference>
<dbReference type="InterPro" id="IPR043428">
    <property type="entry name" value="LivM-like"/>
</dbReference>
<evidence type="ECO:0000256" key="1">
    <source>
        <dbReference type="ARBA" id="ARBA00004651"/>
    </source>
</evidence>
<reference evidence="11 12" key="1">
    <citation type="journal article" date="2019" name="Nat. Microbiol.">
        <title>Mediterranean grassland soil C-N compound turnover is dependent on rainfall and depth, and is mediated by genomically divergent microorganisms.</title>
        <authorList>
            <person name="Diamond S."/>
            <person name="Andeer P.F."/>
            <person name="Li Z."/>
            <person name="Crits-Christoph A."/>
            <person name="Burstein D."/>
            <person name="Anantharaman K."/>
            <person name="Lane K.R."/>
            <person name="Thomas B.C."/>
            <person name="Pan C."/>
            <person name="Northen T.R."/>
            <person name="Banfield J.F."/>
        </authorList>
    </citation>
    <scope>NUCLEOTIDE SEQUENCE [LARGE SCALE GENOMIC DNA]</scope>
    <source>
        <strain evidence="11">NP_5</strain>
    </source>
</reference>
<dbReference type="InterPro" id="IPR027417">
    <property type="entry name" value="P-loop_NTPase"/>
</dbReference>
<evidence type="ECO:0000313" key="11">
    <source>
        <dbReference type="EMBL" id="TMJ10712.1"/>
    </source>
</evidence>
<evidence type="ECO:0000259" key="10">
    <source>
        <dbReference type="PROSITE" id="PS50893"/>
    </source>
</evidence>
<dbReference type="SUPFAM" id="SSF52540">
    <property type="entry name" value="P-loop containing nucleoside triphosphate hydrolases"/>
    <property type="match status" value="1"/>
</dbReference>
<keyword evidence="8 9" id="KW-0472">Membrane</keyword>
<organism evidence="11 12">
    <name type="scientific">Candidatus Segetimicrobium genomatis</name>
    <dbReference type="NCBI Taxonomy" id="2569760"/>
    <lineage>
        <taxon>Bacteria</taxon>
        <taxon>Bacillati</taxon>
        <taxon>Candidatus Sysuimicrobiota</taxon>
        <taxon>Candidatus Sysuimicrobiia</taxon>
        <taxon>Candidatus Sysuimicrobiales</taxon>
        <taxon>Candidatus Segetimicrobiaceae</taxon>
        <taxon>Candidatus Segetimicrobium</taxon>
    </lineage>
</organism>
<feature type="transmembrane region" description="Helical" evidence="9">
    <location>
        <begin position="6"/>
        <end position="28"/>
    </location>
</feature>
<evidence type="ECO:0000256" key="2">
    <source>
        <dbReference type="ARBA" id="ARBA00022448"/>
    </source>
</evidence>
<evidence type="ECO:0000256" key="5">
    <source>
        <dbReference type="ARBA" id="ARBA00022741"/>
    </source>
</evidence>
<dbReference type="Pfam" id="PF02653">
    <property type="entry name" value="BPD_transp_2"/>
    <property type="match status" value="1"/>
</dbReference>
<evidence type="ECO:0000256" key="7">
    <source>
        <dbReference type="ARBA" id="ARBA00022989"/>
    </source>
</evidence>
<gene>
    <name evidence="11" type="ORF">E6H02_07740</name>
</gene>
<proteinExistence type="predicted"/>
<feature type="transmembrane region" description="Helical" evidence="9">
    <location>
        <begin position="282"/>
        <end position="301"/>
    </location>
</feature>
<keyword evidence="5" id="KW-0547">Nucleotide-binding</keyword>
<dbReference type="InterPro" id="IPR001851">
    <property type="entry name" value="ABC_transp_permease"/>
</dbReference>
<dbReference type="GO" id="GO:0015658">
    <property type="term" value="F:branched-chain amino acid transmembrane transporter activity"/>
    <property type="evidence" value="ECO:0007669"/>
    <property type="project" value="InterPro"/>
</dbReference>
<dbReference type="CDD" id="cd06581">
    <property type="entry name" value="TM_PBP1_LivM_like"/>
    <property type="match status" value="1"/>
</dbReference>
<dbReference type="Gene3D" id="3.40.50.300">
    <property type="entry name" value="P-loop containing nucleotide triphosphate hydrolases"/>
    <property type="match status" value="1"/>
</dbReference>